<dbReference type="AlphaFoldDB" id="A0A0R1VLZ1"/>
<name>A0A0R1VLZ1_9LACO</name>
<comment type="caution">
    <text evidence="1">The sequence shown here is derived from an EMBL/GenBank/DDBJ whole genome shotgun (WGS) entry which is preliminary data.</text>
</comment>
<accession>A0A0R1VLZ1</accession>
<reference evidence="1 2" key="1">
    <citation type="journal article" date="2015" name="Genome Announc.">
        <title>Expanding the biotechnology potential of lactobacilli through comparative genomics of 213 strains and associated genera.</title>
        <authorList>
            <person name="Sun Z."/>
            <person name="Harris H.M."/>
            <person name="McCann A."/>
            <person name="Guo C."/>
            <person name="Argimon S."/>
            <person name="Zhang W."/>
            <person name="Yang X."/>
            <person name="Jeffery I.B."/>
            <person name="Cooney J.C."/>
            <person name="Kagawa T.F."/>
            <person name="Liu W."/>
            <person name="Song Y."/>
            <person name="Salvetti E."/>
            <person name="Wrobel A."/>
            <person name="Rasinkangas P."/>
            <person name="Parkhill J."/>
            <person name="Rea M.C."/>
            <person name="O'Sullivan O."/>
            <person name="Ritari J."/>
            <person name="Douillard F.P."/>
            <person name="Paul Ross R."/>
            <person name="Yang R."/>
            <person name="Briner A.E."/>
            <person name="Felis G.E."/>
            <person name="de Vos W.M."/>
            <person name="Barrangou R."/>
            <person name="Klaenhammer T.R."/>
            <person name="Caufield P.W."/>
            <person name="Cui Y."/>
            <person name="Zhang H."/>
            <person name="O'Toole P.W."/>
        </authorList>
    </citation>
    <scope>NUCLEOTIDE SEQUENCE [LARGE SCALE GENOMIC DNA]</scope>
    <source>
        <strain evidence="1 2">DSM 16761</strain>
    </source>
</reference>
<dbReference type="eggNOG" id="COG2865">
    <property type="taxonomic scope" value="Bacteria"/>
</dbReference>
<dbReference type="PANTHER" id="PTHR30595:SF6">
    <property type="entry name" value="SCHLAFEN ALBA-2 DOMAIN-CONTAINING PROTEIN"/>
    <property type="match status" value="1"/>
</dbReference>
<dbReference type="Pfam" id="PF13749">
    <property type="entry name" value="HATPase_c_4"/>
    <property type="match status" value="1"/>
</dbReference>
<protein>
    <submittedName>
        <fullName evidence="1">Uncharacterized protein</fullName>
    </submittedName>
</protein>
<evidence type="ECO:0000313" key="1">
    <source>
        <dbReference type="EMBL" id="KRM06848.1"/>
    </source>
</evidence>
<proteinExistence type="predicted"/>
<evidence type="ECO:0000313" key="2">
    <source>
        <dbReference type="Proteomes" id="UP000051307"/>
    </source>
</evidence>
<dbReference type="InterPro" id="IPR038475">
    <property type="entry name" value="RecG_C_sf"/>
</dbReference>
<dbReference type="InterPro" id="IPR036388">
    <property type="entry name" value="WH-like_DNA-bd_sf"/>
</dbReference>
<dbReference type="PATRIC" id="fig|1423767.3.peg.1572"/>
<organism evidence="1 2">
    <name type="scientific">Lactobacillus kitasatonis DSM 16761 = JCM 1039</name>
    <dbReference type="NCBI Taxonomy" id="1423767"/>
    <lineage>
        <taxon>Bacteria</taxon>
        <taxon>Bacillati</taxon>
        <taxon>Bacillota</taxon>
        <taxon>Bacilli</taxon>
        <taxon>Lactobacillales</taxon>
        <taxon>Lactobacillaceae</taxon>
        <taxon>Lactobacillus</taxon>
    </lineage>
</organism>
<dbReference type="PANTHER" id="PTHR30595">
    <property type="entry name" value="GLPR-RELATED TRANSCRIPTIONAL REPRESSOR"/>
    <property type="match status" value="1"/>
</dbReference>
<dbReference type="Proteomes" id="UP000051307">
    <property type="component" value="Unassembled WGS sequence"/>
</dbReference>
<dbReference type="EMBL" id="AZFU01000003">
    <property type="protein sequence ID" value="KRM06848.1"/>
    <property type="molecule type" value="Genomic_DNA"/>
</dbReference>
<sequence length="143" mass="15731">MTSPGGLPKGLSKEEYMAGQLSILRNSIIANIFFRLGLIEQFGTGIQRIIAAYADSKTQPPFLIYKNSIKIVLPVVKMKLQGVSEDANEVYSILQNTPLSSSSISQETSFSKNKVLNLLEELLQKGYAVKLGNGRGTKYCRSK</sequence>
<dbReference type="Gene3D" id="3.30.565.60">
    <property type="match status" value="1"/>
</dbReference>
<gene>
    <name evidence="1" type="ORF">FC59_GL001514</name>
</gene>
<dbReference type="Gene3D" id="1.10.10.10">
    <property type="entry name" value="Winged helix-like DNA-binding domain superfamily/Winged helix DNA-binding domain"/>
    <property type="match status" value="1"/>
</dbReference>